<evidence type="ECO:0000256" key="2">
    <source>
        <dbReference type="SAM" id="MobiDB-lite"/>
    </source>
</evidence>
<keyword evidence="1" id="KW-1188">Viral release from host cell</keyword>
<feature type="domain" description="Phage tail tape measure protein" evidence="3">
    <location>
        <begin position="92"/>
        <end position="287"/>
    </location>
</feature>
<dbReference type="Pfam" id="PF10145">
    <property type="entry name" value="PhageMin_Tail"/>
    <property type="match status" value="1"/>
</dbReference>
<evidence type="ECO:0000313" key="4">
    <source>
        <dbReference type="EMBL" id="MDQ0291891.1"/>
    </source>
</evidence>
<proteinExistence type="predicted"/>
<reference evidence="4" key="1">
    <citation type="submission" date="2023-07" db="EMBL/GenBank/DDBJ databases">
        <title>Genomic Encyclopedia of Type Strains, Phase IV (KMG-IV): sequencing the most valuable type-strain genomes for metagenomic binning, comparative biology and taxonomic classification.</title>
        <authorList>
            <person name="Goeker M."/>
        </authorList>
    </citation>
    <scope>NUCLEOTIDE SEQUENCE</scope>
    <source>
        <strain evidence="4">DSM 24202</strain>
    </source>
</reference>
<evidence type="ECO:0000313" key="5">
    <source>
        <dbReference type="Proteomes" id="UP001238163"/>
    </source>
</evidence>
<name>A0AAE3VKA6_9BACT</name>
<sequence>MSLSSNIRAGAAYVEVTAETSKLQRNQSVAQEQLKNFGRSSDSIGKDLLMLSGAMALPFVLAVKGFTGFDDQMRLAKAVTKATASEFESMTKVAEKLGRETSFTAKEVADGMVSLGRMGFSPKEIEEAIQPTLDLARATGTELGEAADIAANSMRIFGIEAGRMSEVADVLTATANGSAQTLTDLFEALKMAGPQAKAAGENIRDTSAALGILANMGIKGSLAGTALRKSYSQFASVKVQDQLKAVGVETVDANGDLRKMADIMADIGKVMAAMPSADKIAFAEEIFDIRGSLAGLSLGGNVKELEAFIAKLQDIGGTARATAKEMDDGLGGSFRQLMSAVEGAMNAIAKAMEGTLKPLVDKLTAATLAVVEWIEANAGTVTALAAAVAGTAALGVALIVVGTAAKAMAAGLAVAQTTLKAFTFLQGLCVARGHPKSPRACAHYARTRETNQKKVPHYAERDRIPRRKVAQT</sequence>
<dbReference type="RefSeq" id="WP_307265307.1">
    <property type="nucleotide sequence ID" value="NZ_JAUSVL010000001.1"/>
</dbReference>
<dbReference type="NCBIfam" id="TIGR01760">
    <property type="entry name" value="tape_meas_TP901"/>
    <property type="match status" value="1"/>
</dbReference>
<accession>A0AAE3VKA6</accession>
<evidence type="ECO:0000256" key="1">
    <source>
        <dbReference type="ARBA" id="ARBA00022612"/>
    </source>
</evidence>
<organism evidence="4 5">
    <name type="scientific">Oligosphaera ethanolica</name>
    <dbReference type="NCBI Taxonomy" id="760260"/>
    <lineage>
        <taxon>Bacteria</taxon>
        <taxon>Pseudomonadati</taxon>
        <taxon>Lentisphaerota</taxon>
        <taxon>Oligosphaeria</taxon>
        <taxon>Oligosphaerales</taxon>
        <taxon>Oligosphaeraceae</taxon>
        <taxon>Oligosphaera</taxon>
    </lineage>
</organism>
<gene>
    <name evidence="4" type="ORF">J3R75_003998</name>
</gene>
<dbReference type="PANTHER" id="PTHR37813:SF1">
    <property type="entry name" value="FELS-2 PROPHAGE PROTEIN"/>
    <property type="match status" value="1"/>
</dbReference>
<dbReference type="Proteomes" id="UP001238163">
    <property type="component" value="Unassembled WGS sequence"/>
</dbReference>
<feature type="region of interest" description="Disordered" evidence="2">
    <location>
        <begin position="452"/>
        <end position="472"/>
    </location>
</feature>
<comment type="caution">
    <text evidence="4">The sequence shown here is derived from an EMBL/GenBank/DDBJ whole genome shotgun (WGS) entry which is preliminary data.</text>
</comment>
<feature type="compositionally biased region" description="Basic and acidic residues" evidence="2">
    <location>
        <begin position="452"/>
        <end position="463"/>
    </location>
</feature>
<evidence type="ECO:0000259" key="3">
    <source>
        <dbReference type="Pfam" id="PF10145"/>
    </source>
</evidence>
<dbReference type="InterPro" id="IPR010090">
    <property type="entry name" value="Phage_tape_meas"/>
</dbReference>
<protein>
    <submittedName>
        <fullName evidence="4">TP901 family phage tail tape measure protein</fullName>
    </submittedName>
</protein>
<keyword evidence="5" id="KW-1185">Reference proteome</keyword>
<dbReference type="AlphaFoldDB" id="A0AAE3VKA6"/>
<dbReference type="EMBL" id="JAUSVL010000001">
    <property type="protein sequence ID" value="MDQ0291891.1"/>
    <property type="molecule type" value="Genomic_DNA"/>
</dbReference>
<dbReference type="PANTHER" id="PTHR37813">
    <property type="entry name" value="FELS-2 PROPHAGE PROTEIN"/>
    <property type="match status" value="1"/>
</dbReference>